<feature type="region of interest" description="Disordered" evidence="1">
    <location>
        <begin position="1"/>
        <end position="50"/>
    </location>
</feature>
<reference evidence="2 3" key="1">
    <citation type="submission" date="2019-01" db="EMBL/GenBank/DDBJ databases">
        <title>A chromosome-scale genome assembly of the yellow perch, Perca flavescens.</title>
        <authorList>
            <person name="Feron R."/>
            <person name="Morvezen R."/>
            <person name="Bestin A."/>
            <person name="Haffray P."/>
            <person name="Klopp C."/>
            <person name="Zahm M."/>
            <person name="Cabau C."/>
            <person name="Roques C."/>
            <person name="Donnadieu C."/>
            <person name="Bouchez O."/>
            <person name="Christie M."/>
            <person name="Larson W."/>
            <person name="Guiguen Y."/>
        </authorList>
    </citation>
    <scope>NUCLEOTIDE SEQUENCE [LARGE SCALE GENOMIC DNA]</scope>
    <source>
        <strain evidence="2">YP-PL-M2</strain>
        <tissue evidence="2">Blood</tissue>
    </source>
</reference>
<dbReference type="EMBL" id="SCKG01000002">
    <property type="protein sequence ID" value="TDH16520.1"/>
    <property type="molecule type" value="Genomic_DNA"/>
</dbReference>
<feature type="compositionally biased region" description="Polar residues" evidence="1">
    <location>
        <begin position="11"/>
        <end position="21"/>
    </location>
</feature>
<feature type="compositionally biased region" description="Low complexity" evidence="1">
    <location>
        <begin position="69"/>
        <end position="80"/>
    </location>
</feature>
<accession>A0A484DP36</accession>
<keyword evidence="3" id="KW-1185">Reference proteome</keyword>
<gene>
    <name evidence="2" type="ORF">EPR50_G00020090</name>
</gene>
<comment type="caution">
    <text evidence="2">The sequence shown here is derived from an EMBL/GenBank/DDBJ whole genome shotgun (WGS) entry which is preliminary data.</text>
</comment>
<name>A0A484DP36_PERFV</name>
<protein>
    <submittedName>
        <fullName evidence="2">Uncharacterized protein</fullName>
    </submittedName>
</protein>
<evidence type="ECO:0000256" key="1">
    <source>
        <dbReference type="SAM" id="MobiDB-lite"/>
    </source>
</evidence>
<dbReference type="AlphaFoldDB" id="A0A484DP36"/>
<feature type="region of interest" description="Disordered" evidence="1">
    <location>
        <begin position="69"/>
        <end position="97"/>
    </location>
</feature>
<proteinExistence type="predicted"/>
<organism evidence="2 3">
    <name type="scientific">Perca flavescens</name>
    <name type="common">American yellow perch</name>
    <name type="synonym">Morone flavescens</name>
    <dbReference type="NCBI Taxonomy" id="8167"/>
    <lineage>
        <taxon>Eukaryota</taxon>
        <taxon>Metazoa</taxon>
        <taxon>Chordata</taxon>
        <taxon>Craniata</taxon>
        <taxon>Vertebrata</taxon>
        <taxon>Euteleostomi</taxon>
        <taxon>Actinopterygii</taxon>
        <taxon>Neopterygii</taxon>
        <taxon>Teleostei</taxon>
        <taxon>Neoteleostei</taxon>
        <taxon>Acanthomorphata</taxon>
        <taxon>Eupercaria</taxon>
        <taxon>Perciformes</taxon>
        <taxon>Percoidei</taxon>
        <taxon>Percidae</taxon>
        <taxon>Percinae</taxon>
        <taxon>Perca</taxon>
    </lineage>
</organism>
<evidence type="ECO:0000313" key="2">
    <source>
        <dbReference type="EMBL" id="TDH16520.1"/>
    </source>
</evidence>
<feature type="compositionally biased region" description="Polar residues" evidence="1">
    <location>
        <begin position="81"/>
        <end position="97"/>
    </location>
</feature>
<dbReference type="Proteomes" id="UP000295070">
    <property type="component" value="Chromosome 2"/>
</dbReference>
<sequence length="97" mass="10320">MDLRSGRNPVSHLQTLQSLQRFASRDERRGVPCTADSRHTAAASSSSSSFCTEAGLLCPINSTDSQLLLSPSKPLLHPPSTGCTQIDPRSSPVGLTQ</sequence>
<evidence type="ECO:0000313" key="3">
    <source>
        <dbReference type="Proteomes" id="UP000295070"/>
    </source>
</evidence>